<keyword evidence="2" id="KW-0443">Lipid metabolism</keyword>
<evidence type="ECO:0000256" key="3">
    <source>
        <dbReference type="SAM" id="SignalP"/>
    </source>
</evidence>
<keyword evidence="3" id="KW-0732">Signal</keyword>
<keyword evidence="2" id="KW-0442">Lipid degradation</keyword>
<gene>
    <name evidence="6" type="primary">LOC108556625</name>
</gene>
<dbReference type="RefSeq" id="XP_017768294.1">
    <property type="nucleotide sequence ID" value="XM_017912805.1"/>
</dbReference>
<dbReference type="Gene3D" id="3.40.50.1820">
    <property type="entry name" value="alpha/beta hydrolase"/>
    <property type="match status" value="1"/>
</dbReference>
<protein>
    <recommendedName>
        <fullName evidence="2">Lipase</fullName>
    </recommendedName>
</protein>
<dbReference type="InterPro" id="IPR025483">
    <property type="entry name" value="Lipase_euk"/>
</dbReference>
<feature type="domain" description="Partial AB-hydrolase lipase" evidence="4">
    <location>
        <begin position="32"/>
        <end position="90"/>
    </location>
</feature>
<keyword evidence="5" id="KW-1185">Reference proteome</keyword>
<proteinExistence type="inferred from homology"/>
<dbReference type="SUPFAM" id="SSF53474">
    <property type="entry name" value="alpha/beta-Hydrolases"/>
    <property type="match status" value="1"/>
</dbReference>
<dbReference type="InterPro" id="IPR006693">
    <property type="entry name" value="AB_hydrolase_lipase"/>
</dbReference>
<dbReference type="GeneID" id="108556625"/>
<evidence type="ECO:0000256" key="1">
    <source>
        <dbReference type="ARBA" id="ARBA00010701"/>
    </source>
</evidence>
<dbReference type="PANTHER" id="PTHR11005">
    <property type="entry name" value="LYSOSOMAL ACID LIPASE-RELATED"/>
    <property type="match status" value="1"/>
</dbReference>
<evidence type="ECO:0000313" key="5">
    <source>
        <dbReference type="Proteomes" id="UP000695000"/>
    </source>
</evidence>
<dbReference type="Proteomes" id="UP000695000">
    <property type="component" value="Unplaced"/>
</dbReference>
<evidence type="ECO:0000256" key="2">
    <source>
        <dbReference type="PIRNR" id="PIRNR000862"/>
    </source>
</evidence>
<evidence type="ECO:0000313" key="6">
    <source>
        <dbReference type="RefSeq" id="XP_017768294.1"/>
    </source>
</evidence>
<feature type="chain" id="PRO_5046062068" description="Lipase" evidence="3">
    <location>
        <begin position="20"/>
        <end position="401"/>
    </location>
</feature>
<dbReference type="InterPro" id="IPR029058">
    <property type="entry name" value="AB_hydrolase_fold"/>
</dbReference>
<sequence>MNTASIVALILTCACVGHASDNIEQDSKLLAPELVEKYGYPIENHYVTTTDGYILNLQRIPFGKNGNVNEKGIPVMLQHGLIASSADWVLAGPEKGFAYILADAGYDVWMGNARGNRYSRNHTTLDPDNDAKEFWNFSWHEIGIYDIPEMIDYILEKTGHSDLFHIGHSQGTTTFYVMCSEKPEYNQKIKAHFSLAPIAFMNHMVSPLIRFIALFQGGLGVLSNLVGAYEFNPSDGLLEKVTQTVCEEGVPKFACKNAMFALAGYNKDQMNTTLLPVITSHYPSSSATKQVLHYCQEMNSGYFRQYDHGLISNKIRYGTISPPDYKLNKISAAVYLLYSLNDWMSAEKDVNRLYDQLFNVPLKKIVDPNFNHIDYLWGIDAKTIVYDFIISEMRALTTIVT</sequence>
<dbReference type="Pfam" id="PF04083">
    <property type="entry name" value="Abhydro_lipase"/>
    <property type="match status" value="1"/>
</dbReference>
<dbReference type="PIRSF" id="PIRSF000862">
    <property type="entry name" value="Steryl_ester_lip"/>
    <property type="match status" value="1"/>
</dbReference>
<reference evidence="6" key="1">
    <citation type="submission" date="2025-08" db="UniProtKB">
        <authorList>
            <consortium name="RefSeq"/>
        </authorList>
    </citation>
    <scope>IDENTIFICATION</scope>
    <source>
        <tissue evidence="6">Whole Larva</tissue>
    </source>
</reference>
<comment type="similarity">
    <text evidence="1 2">Belongs to the AB hydrolase superfamily. Lipase family.</text>
</comment>
<evidence type="ECO:0000259" key="4">
    <source>
        <dbReference type="Pfam" id="PF04083"/>
    </source>
</evidence>
<keyword evidence="2" id="KW-0378">Hydrolase</keyword>
<feature type="signal peptide" evidence="3">
    <location>
        <begin position="1"/>
        <end position="19"/>
    </location>
</feature>
<accession>A0ABM1M144</accession>
<name>A0ABM1M144_NICVS</name>
<organism evidence="5 6">
    <name type="scientific">Nicrophorus vespilloides</name>
    <name type="common">Boreal carrion beetle</name>
    <dbReference type="NCBI Taxonomy" id="110193"/>
    <lineage>
        <taxon>Eukaryota</taxon>
        <taxon>Metazoa</taxon>
        <taxon>Ecdysozoa</taxon>
        <taxon>Arthropoda</taxon>
        <taxon>Hexapoda</taxon>
        <taxon>Insecta</taxon>
        <taxon>Pterygota</taxon>
        <taxon>Neoptera</taxon>
        <taxon>Endopterygota</taxon>
        <taxon>Coleoptera</taxon>
        <taxon>Polyphaga</taxon>
        <taxon>Staphyliniformia</taxon>
        <taxon>Silphidae</taxon>
        <taxon>Nicrophorinae</taxon>
        <taxon>Nicrophorus</taxon>
    </lineage>
</organism>